<dbReference type="PANTHER" id="PTHR43358:SF4">
    <property type="entry name" value="ALPHA_BETA HYDROLASE FOLD-1 DOMAIN-CONTAINING PROTEIN"/>
    <property type="match status" value="1"/>
</dbReference>
<reference evidence="2 3" key="1">
    <citation type="journal article" date="2013" name="Genome Announc.">
        <title>Draft Genome Sequence of Winogradskyella psychrotolerans RS-3T, Isolated from the Marine Transect of Kongsfjorden, Ny-Alesund, Svalbard, Arctic Ocean.</title>
        <authorList>
            <person name="Kumar Pinnaka A."/>
            <person name="Ara S."/>
            <person name="Singh A."/>
            <person name="Shivaji S."/>
        </authorList>
    </citation>
    <scope>NUCLEOTIDE SEQUENCE [LARGE SCALE GENOMIC DNA]</scope>
    <source>
        <strain evidence="2 3">RS-3</strain>
    </source>
</reference>
<dbReference type="Proteomes" id="UP000014962">
    <property type="component" value="Unassembled WGS sequence"/>
</dbReference>
<dbReference type="Gene3D" id="3.40.50.1820">
    <property type="entry name" value="alpha/beta hydrolase"/>
    <property type="match status" value="1"/>
</dbReference>
<evidence type="ECO:0000259" key="1">
    <source>
        <dbReference type="Pfam" id="PF12146"/>
    </source>
</evidence>
<dbReference type="Pfam" id="PF12146">
    <property type="entry name" value="Hydrolase_4"/>
    <property type="match status" value="1"/>
</dbReference>
<dbReference type="eggNOG" id="COG1073">
    <property type="taxonomic scope" value="Bacteria"/>
</dbReference>
<dbReference type="AlphaFoldDB" id="S7VY08"/>
<dbReference type="RefSeq" id="WP_020896086.1">
    <property type="nucleotide sequence ID" value="NZ_ATMR01000037.1"/>
</dbReference>
<organism evidence="2 3">
    <name type="scientific">Winogradskyella psychrotolerans RS-3</name>
    <dbReference type="NCBI Taxonomy" id="641526"/>
    <lineage>
        <taxon>Bacteria</taxon>
        <taxon>Pseudomonadati</taxon>
        <taxon>Bacteroidota</taxon>
        <taxon>Flavobacteriia</taxon>
        <taxon>Flavobacteriales</taxon>
        <taxon>Flavobacteriaceae</taxon>
        <taxon>Winogradskyella</taxon>
    </lineage>
</organism>
<gene>
    <name evidence="2" type="ORF">ADIWIN_0649</name>
</gene>
<dbReference type="OrthoDB" id="9812921at2"/>
<keyword evidence="2" id="KW-0378">Hydrolase</keyword>
<dbReference type="GO" id="GO:0016787">
    <property type="term" value="F:hydrolase activity"/>
    <property type="evidence" value="ECO:0007669"/>
    <property type="project" value="UniProtKB-KW"/>
</dbReference>
<sequence>MKKNRKTKFIKRVLLILTIAGLILIHFVFPRFIMQTRNPIAQLFKTEKVINAQLESNDNSKFKRKKLTIITFDNLKLSALLTYSSLQNTKGTIILLHGSSHNKDHFLGLSEFLATNGFNSVALDSRGFGESEGQFLTYGVKETKDIQTLISQLIKDENLGNIGLWGQSIGGAFTLQAMGMDKRIKYGIAESSYKNLKTNIQYYFKRHAGFNLELFSNYLVDRAGRIADFNPDDANPYKYSENITQPILVVHGGKDKPIPITNGKANFSRIKSIDKEFIEIESAGHSDLWETGGEDYFNSVLKFLNRQALSSN</sequence>
<dbReference type="SUPFAM" id="SSF53474">
    <property type="entry name" value="alpha/beta-Hydrolases"/>
    <property type="match status" value="1"/>
</dbReference>
<proteinExistence type="predicted"/>
<evidence type="ECO:0000313" key="3">
    <source>
        <dbReference type="Proteomes" id="UP000014962"/>
    </source>
</evidence>
<dbReference type="PANTHER" id="PTHR43358">
    <property type="entry name" value="ALPHA/BETA-HYDROLASE"/>
    <property type="match status" value="1"/>
</dbReference>
<protein>
    <submittedName>
        <fullName evidence="2">Hydrolase of the alpha/beta superfamily</fullName>
    </submittedName>
</protein>
<comment type="caution">
    <text evidence="2">The sequence shown here is derived from an EMBL/GenBank/DDBJ whole genome shotgun (WGS) entry which is preliminary data.</text>
</comment>
<dbReference type="InterPro" id="IPR022742">
    <property type="entry name" value="Hydrolase_4"/>
</dbReference>
<dbReference type="InterPro" id="IPR029058">
    <property type="entry name" value="AB_hydrolase_fold"/>
</dbReference>
<dbReference type="EMBL" id="ATMR01000037">
    <property type="protein sequence ID" value="EPR74307.1"/>
    <property type="molecule type" value="Genomic_DNA"/>
</dbReference>
<evidence type="ECO:0000313" key="2">
    <source>
        <dbReference type="EMBL" id="EPR74307.1"/>
    </source>
</evidence>
<dbReference type="InterPro" id="IPR052920">
    <property type="entry name" value="DNA-binding_regulatory"/>
</dbReference>
<feature type="domain" description="Serine aminopeptidase S33" evidence="1">
    <location>
        <begin position="88"/>
        <end position="187"/>
    </location>
</feature>
<accession>S7VY08</accession>
<dbReference type="STRING" id="641526.ADIWIN_0649"/>
<name>S7VY08_9FLAO</name>
<keyword evidence="3" id="KW-1185">Reference proteome</keyword>